<evidence type="ECO:0000256" key="5">
    <source>
        <dbReference type="ARBA" id="ARBA00022729"/>
    </source>
</evidence>
<keyword evidence="14" id="KW-1185">Reference proteome</keyword>
<evidence type="ECO:0000259" key="12">
    <source>
        <dbReference type="Pfam" id="PF17766"/>
    </source>
</evidence>
<reference evidence="13" key="1">
    <citation type="submission" date="2022-02" db="EMBL/GenBank/DDBJ databases">
        <authorList>
            <person name="Henning P.M."/>
            <person name="McCubbin A.G."/>
            <person name="Shore J.S."/>
        </authorList>
    </citation>
    <scope>NUCLEOTIDE SEQUENCE</scope>
    <source>
        <strain evidence="13">F60SS</strain>
        <tissue evidence="13">Leaves</tissue>
    </source>
</reference>
<accession>A0A9Q0GGI4</accession>
<feature type="active site" description="Charge relay system" evidence="8 9">
    <location>
        <position position="493"/>
    </location>
</feature>
<comment type="similarity">
    <text evidence="2 9">Belongs to the peptidase S8 family.</text>
</comment>
<evidence type="ECO:0000256" key="3">
    <source>
        <dbReference type="ARBA" id="ARBA00022525"/>
    </source>
</evidence>
<comment type="caution">
    <text evidence="13">The sequence shown here is derived from an EMBL/GenBank/DDBJ whole genome shotgun (WGS) entry which is preliminary data.</text>
</comment>
<evidence type="ECO:0000256" key="1">
    <source>
        <dbReference type="ARBA" id="ARBA00004613"/>
    </source>
</evidence>
<dbReference type="Gene3D" id="3.50.30.30">
    <property type="match status" value="1"/>
</dbReference>
<evidence type="ECO:0000256" key="8">
    <source>
        <dbReference type="PIRSR" id="PIRSR615500-1"/>
    </source>
</evidence>
<dbReference type="InterPro" id="IPR041469">
    <property type="entry name" value="Subtilisin-like_FN3"/>
</dbReference>
<dbReference type="GO" id="GO:0006508">
    <property type="term" value="P:proteolysis"/>
    <property type="evidence" value="ECO:0007669"/>
    <property type="project" value="UniProtKB-KW"/>
</dbReference>
<dbReference type="InterPro" id="IPR034197">
    <property type="entry name" value="Peptidases_S8_3"/>
</dbReference>
<feature type="active site" description="Charge relay system" evidence="8 9">
    <location>
        <position position="111"/>
    </location>
</feature>
<evidence type="ECO:0000256" key="2">
    <source>
        <dbReference type="ARBA" id="ARBA00011073"/>
    </source>
</evidence>
<proteinExistence type="inferred from homology"/>
<sequence length="707" mass="74755">MQEYIVYMGSLPEGDYRQSSHQLSLLQEVTQQSSLENLLIRSYIRSFNGFSAKLTKKEAESLESREGVVSVFPSTKLKLQTTRSWDFMGFRESSSKSPRRAASDIVVGVIDSGIWPESESFSDEGFGAPPAKWKGACKGGRNFTCNKKVIGARYYSEDFGSARDSLGHGTHTASTAAGNIVRNASFFGVGNGSARGGLPSSRIATYKVCGVGDCPTAAILAAFDDAIADGVDLITISIGPNSAQPLEHDVIAIGAFHAMAKGILTLQSAGNSGPDRGTVGSVAPWLFSVAASTTDRLLVTKLVLGNNKTFIGNGINSFSLNGTKFPLIHGKAAAVSDPSCQSVAGSCDRGCLDSKKVKGKIVVCDDIGSADVVAKAGAIGAITPFSSPDVSYIVPLPAVGLSSQDYVAVEAYENSTKLPRGEILKSEGIKDSSAPIVASFSSRGPNMISQDILKPDISAPGVDILAAFPPTISPTESPDEKRRVKFNILSGTSMACPHVAGVAAYVKASHPDWSPSAIKSAIMTTAWPMNNTKVATDEFDYGSGHINPVEAINPGLVYETSKDDYVKFLCSNGYDAAKLKTIIGESVSCPTGTSTKGSQSGLNYPSMVVKVPESEAFKIVFNRTVTNVGVADSNYRAQVVSSPKLKIKVVPQVLSFKAINEKQSFTVTVVGEGLKPQTLESASVVWSDGKHRVRSPLVVHTVVPDDY</sequence>
<keyword evidence="5" id="KW-0732">Signal</keyword>
<feature type="domain" description="Peptidase S8/S53" evidence="10">
    <location>
        <begin position="103"/>
        <end position="544"/>
    </location>
</feature>
<dbReference type="GO" id="GO:0004252">
    <property type="term" value="F:serine-type endopeptidase activity"/>
    <property type="evidence" value="ECO:0007669"/>
    <property type="project" value="UniProtKB-UniRule"/>
</dbReference>
<dbReference type="SUPFAM" id="SSF52743">
    <property type="entry name" value="Subtilisin-like"/>
    <property type="match status" value="1"/>
</dbReference>
<evidence type="ECO:0000259" key="11">
    <source>
        <dbReference type="Pfam" id="PF05922"/>
    </source>
</evidence>
<dbReference type="GO" id="GO:0005576">
    <property type="term" value="C:extracellular region"/>
    <property type="evidence" value="ECO:0007669"/>
    <property type="project" value="UniProtKB-SubCell"/>
</dbReference>
<protein>
    <submittedName>
        <fullName evidence="13">Uncharacterized protein</fullName>
    </submittedName>
</protein>
<gene>
    <name evidence="13" type="ORF">Tsubulata_045453</name>
</gene>
<dbReference type="PROSITE" id="PS51892">
    <property type="entry name" value="SUBTILASE"/>
    <property type="match status" value="1"/>
</dbReference>
<comment type="subcellular location">
    <subcellularLocation>
        <location evidence="1">Secreted</location>
    </subcellularLocation>
</comment>
<feature type="active site" description="Charge relay system" evidence="8 9">
    <location>
        <position position="168"/>
    </location>
</feature>
<dbReference type="Pfam" id="PF05922">
    <property type="entry name" value="Inhibitor_I9"/>
    <property type="match status" value="1"/>
</dbReference>
<dbReference type="Gene3D" id="2.60.40.2310">
    <property type="match status" value="1"/>
</dbReference>
<dbReference type="CDD" id="cd04852">
    <property type="entry name" value="Peptidases_S8_3"/>
    <property type="match status" value="1"/>
</dbReference>
<name>A0A9Q0GGI4_9ROSI</name>
<dbReference type="Proteomes" id="UP001141552">
    <property type="component" value="Unassembled WGS sequence"/>
</dbReference>
<dbReference type="PANTHER" id="PTHR10795">
    <property type="entry name" value="PROPROTEIN CONVERTASE SUBTILISIN/KEXIN"/>
    <property type="match status" value="1"/>
</dbReference>
<dbReference type="AlphaFoldDB" id="A0A9Q0GGI4"/>
<dbReference type="InterPro" id="IPR023828">
    <property type="entry name" value="Peptidase_S8_Ser-AS"/>
</dbReference>
<evidence type="ECO:0000256" key="9">
    <source>
        <dbReference type="PROSITE-ProRule" id="PRU01240"/>
    </source>
</evidence>
<feature type="domain" description="Subtilisin-like protease fibronectin type-III" evidence="12">
    <location>
        <begin position="602"/>
        <end position="699"/>
    </location>
</feature>
<feature type="domain" description="Inhibitor I9" evidence="11">
    <location>
        <begin position="4"/>
        <end position="80"/>
    </location>
</feature>
<dbReference type="InterPro" id="IPR010259">
    <property type="entry name" value="S8pro/Inhibitor_I9"/>
</dbReference>
<dbReference type="InterPro" id="IPR036852">
    <property type="entry name" value="Peptidase_S8/S53_dom_sf"/>
</dbReference>
<dbReference type="InterPro" id="IPR015500">
    <property type="entry name" value="Peptidase_S8_subtilisin-rel"/>
</dbReference>
<dbReference type="EMBL" id="JAKUCV010000602">
    <property type="protein sequence ID" value="KAJ4849462.1"/>
    <property type="molecule type" value="Genomic_DNA"/>
</dbReference>
<evidence type="ECO:0000256" key="6">
    <source>
        <dbReference type="ARBA" id="ARBA00022801"/>
    </source>
</evidence>
<dbReference type="Pfam" id="PF17766">
    <property type="entry name" value="fn3_6"/>
    <property type="match status" value="1"/>
</dbReference>
<organism evidence="13 14">
    <name type="scientific">Turnera subulata</name>
    <dbReference type="NCBI Taxonomy" id="218843"/>
    <lineage>
        <taxon>Eukaryota</taxon>
        <taxon>Viridiplantae</taxon>
        <taxon>Streptophyta</taxon>
        <taxon>Embryophyta</taxon>
        <taxon>Tracheophyta</taxon>
        <taxon>Spermatophyta</taxon>
        <taxon>Magnoliopsida</taxon>
        <taxon>eudicotyledons</taxon>
        <taxon>Gunneridae</taxon>
        <taxon>Pentapetalae</taxon>
        <taxon>rosids</taxon>
        <taxon>fabids</taxon>
        <taxon>Malpighiales</taxon>
        <taxon>Passifloraceae</taxon>
        <taxon>Turnera</taxon>
    </lineage>
</organism>
<dbReference type="Pfam" id="PF00082">
    <property type="entry name" value="Peptidase_S8"/>
    <property type="match status" value="1"/>
</dbReference>
<keyword evidence="3" id="KW-0964">Secreted</keyword>
<dbReference type="InterPro" id="IPR045051">
    <property type="entry name" value="SBT"/>
</dbReference>
<dbReference type="OrthoDB" id="836229at2759"/>
<dbReference type="Gene3D" id="3.30.70.80">
    <property type="entry name" value="Peptidase S8 propeptide/proteinase inhibitor I9"/>
    <property type="match status" value="1"/>
</dbReference>
<evidence type="ECO:0000313" key="14">
    <source>
        <dbReference type="Proteomes" id="UP001141552"/>
    </source>
</evidence>
<dbReference type="Gene3D" id="3.40.50.200">
    <property type="entry name" value="Peptidase S8/S53 domain"/>
    <property type="match status" value="1"/>
</dbReference>
<dbReference type="InterPro" id="IPR000209">
    <property type="entry name" value="Peptidase_S8/S53_dom"/>
</dbReference>
<keyword evidence="7 9" id="KW-0720">Serine protease</keyword>
<evidence type="ECO:0000256" key="7">
    <source>
        <dbReference type="ARBA" id="ARBA00022825"/>
    </source>
</evidence>
<evidence type="ECO:0000259" key="10">
    <source>
        <dbReference type="Pfam" id="PF00082"/>
    </source>
</evidence>
<dbReference type="CDD" id="cd02120">
    <property type="entry name" value="PA_subtilisin_like"/>
    <property type="match status" value="1"/>
</dbReference>
<dbReference type="InterPro" id="IPR037045">
    <property type="entry name" value="S8pro/Inhibitor_I9_sf"/>
</dbReference>
<keyword evidence="6 9" id="KW-0378">Hydrolase</keyword>
<reference evidence="13" key="2">
    <citation type="journal article" date="2023" name="Plants (Basel)">
        <title>Annotation of the Turnera subulata (Passifloraceae) Draft Genome Reveals the S-Locus Evolved after the Divergence of Turneroideae from Passifloroideae in a Stepwise Manner.</title>
        <authorList>
            <person name="Henning P.M."/>
            <person name="Roalson E.H."/>
            <person name="Mir W."/>
            <person name="McCubbin A.G."/>
            <person name="Shore J.S."/>
        </authorList>
    </citation>
    <scope>NUCLEOTIDE SEQUENCE</scope>
    <source>
        <strain evidence="13">F60SS</strain>
    </source>
</reference>
<evidence type="ECO:0000256" key="4">
    <source>
        <dbReference type="ARBA" id="ARBA00022670"/>
    </source>
</evidence>
<evidence type="ECO:0000313" key="13">
    <source>
        <dbReference type="EMBL" id="KAJ4849462.1"/>
    </source>
</evidence>
<dbReference type="PRINTS" id="PR00723">
    <property type="entry name" value="SUBTILISIN"/>
</dbReference>
<keyword evidence="4 9" id="KW-0645">Protease</keyword>
<dbReference type="PROSITE" id="PS00138">
    <property type="entry name" value="SUBTILASE_SER"/>
    <property type="match status" value="1"/>
</dbReference>